<evidence type="ECO:0000259" key="2">
    <source>
        <dbReference type="Pfam" id="PF22936"/>
    </source>
</evidence>
<organism evidence="3">
    <name type="scientific">Puccinia triticina (isolate 1-1 / race 1 (BBBD))</name>
    <name type="common">Brown leaf rust fungus</name>
    <dbReference type="NCBI Taxonomy" id="630390"/>
    <lineage>
        <taxon>Eukaryota</taxon>
        <taxon>Fungi</taxon>
        <taxon>Dikarya</taxon>
        <taxon>Basidiomycota</taxon>
        <taxon>Pucciniomycotina</taxon>
        <taxon>Pucciniomycetes</taxon>
        <taxon>Pucciniales</taxon>
        <taxon>Pucciniaceae</taxon>
        <taxon>Puccinia</taxon>
    </lineage>
</organism>
<feature type="region of interest" description="Disordered" evidence="1">
    <location>
        <begin position="317"/>
        <end position="400"/>
    </location>
</feature>
<dbReference type="VEuPathDB" id="FungiDB:PTTG_27819"/>
<dbReference type="EMBL" id="ADAS02000072">
    <property type="protein sequence ID" value="OAV91962.1"/>
    <property type="molecule type" value="Genomic_DNA"/>
</dbReference>
<evidence type="ECO:0000256" key="1">
    <source>
        <dbReference type="SAM" id="MobiDB-lite"/>
    </source>
</evidence>
<proteinExistence type="predicted"/>
<reference evidence="3" key="1">
    <citation type="submission" date="2009-11" db="EMBL/GenBank/DDBJ databases">
        <authorList>
            <consortium name="The Broad Institute Genome Sequencing Platform"/>
            <person name="Ward D."/>
            <person name="Feldgarden M."/>
            <person name="Earl A."/>
            <person name="Young S.K."/>
            <person name="Zeng Q."/>
            <person name="Koehrsen M."/>
            <person name="Alvarado L."/>
            <person name="Berlin A."/>
            <person name="Bochicchio J."/>
            <person name="Borenstein D."/>
            <person name="Chapman S.B."/>
            <person name="Chen Z."/>
            <person name="Engels R."/>
            <person name="Freedman E."/>
            <person name="Gellesch M."/>
            <person name="Goldberg J."/>
            <person name="Griggs A."/>
            <person name="Gujja S."/>
            <person name="Heilman E."/>
            <person name="Heiman D."/>
            <person name="Hepburn T."/>
            <person name="Howarth C."/>
            <person name="Jen D."/>
            <person name="Larson L."/>
            <person name="Lewis B."/>
            <person name="Mehta T."/>
            <person name="Park D."/>
            <person name="Pearson M."/>
            <person name="Roberts A."/>
            <person name="Saif S."/>
            <person name="Shea T."/>
            <person name="Shenoy N."/>
            <person name="Sisk P."/>
            <person name="Stolte C."/>
            <person name="Sykes S."/>
            <person name="Thomson T."/>
            <person name="Walk T."/>
            <person name="White J."/>
            <person name="Yandava C."/>
            <person name="Izard J."/>
            <person name="Baranova O.V."/>
            <person name="Blanton J.M."/>
            <person name="Tanner A.C."/>
            <person name="Dewhirst F.E."/>
            <person name="Haas B."/>
            <person name="Nusbaum C."/>
            <person name="Birren B."/>
        </authorList>
    </citation>
    <scope>NUCLEOTIDE SEQUENCE [LARGE SCALE GENOMIC DNA]</scope>
    <source>
        <strain evidence="3">1-1 BBBD Race 1</strain>
    </source>
</reference>
<evidence type="ECO:0000313" key="3">
    <source>
        <dbReference type="EMBL" id="OAV91962.1"/>
    </source>
</evidence>
<gene>
    <name evidence="3" type="ORF">PTTG_27819</name>
</gene>
<reference evidence="4 5" key="3">
    <citation type="journal article" date="2017" name="G3 (Bethesda)">
        <title>Comparative analysis highlights variable genome content of wheat rusts and divergence of the mating loci.</title>
        <authorList>
            <person name="Cuomo C.A."/>
            <person name="Bakkeren G."/>
            <person name="Khalil H.B."/>
            <person name="Panwar V."/>
            <person name="Joly D."/>
            <person name="Linning R."/>
            <person name="Sakthikumar S."/>
            <person name="Song X."/>
            <person name="Adiconis X."/>
            <person name="Fan L."/>
            <person name="Goldberg J.M."/>
            <person name="Levin J.Z."/>
            <person name="Young S."/>
            <person name="Zeng Q."/>
            <person name="Anikster Y."/>
            <person name="Bruce M."/>
            <person name="Wang M."/>
            <person name="Yin C."/>
            <person name="McCallum B."/>
            <person name="Szabo L.J."/>
            <person name="Hulbert S."/>
            <person name="Chen X."/>
            <person name="Fellers J.P."/>
        </authorList>
    </citation>
    <scope>NUCLEOTIDE SEQUENCE</scope>
    <source>
        <strain evidence="5">Isolate 1-1 / race 1 (BBBD)</strain>
        <strain evidence="4">isolate 1-1 / race 1 (BBBD)</strain>
    </source>
</reference>
<evidence type="ECO:0000313" key="4">
    <source>
        <dbReference type="EnsemblFungi" id="PTTG_27819-t43_1-p1"/>
    </source>
</evidence>
<dbReference type="OrthoDB" id="2504515at2759"/>
<dbReference type="Proteomes" id="UP000005240">
    <property type="component" value="Unassembled WGS sequence"/>
</dbReference>
<feature type="domain" description="Retrovirus-related Pol polyprotein from transposon TNT 1-94-like beta-barrel" evidence="2">
    <location>
        <begin position="253"/>
        <end position="307"/>
    </location>
</feature>
<name>A0A180GI11_PUCT1</name>
<dbReference type="Pfam" id="PF22936">
    <property type="entry name" value="Pol_BBD"/>
    <property type="match status" value="1"/>
</dbReference>
<reference evidence="4" key="4">
    <citation type="submission" date="2025-05" db="UniProtKB">
        <authorList>
            <consortium name="EnsemblFungi"/>
        </authorList>
    </citation>
    <scope>IDENTIFICATION</scope>
    <source>
        <strain evidence="4">isolate 1-1 / race 1 (BBBD)</strain>
    </source>
</reference>
<evidence type="ECO:0000313" key="5">
    <source>
        <dbReference type="Proteomes" id="UP000005240"/>
    </source>
</evidence>
<feature type="compositionally biased region" description="Polar residues" evidence="1">
    <location>
        <begin position="380"/>
        <end position="392"/>
    </location>
</feature>
<dbReference type="AlphaFoldDB" id="A0A180GI11"/>
<sequence length="400" mass="44153">MQKIGAGFPATLKLQKGVAAGILGRNLGVENYAKFITKDNKKQPHLIWTALINHFQSASAQNQSVVYQDFLKIRYISNLDQFITDIDLGLSHLRLVGIQIVKMEKRTLDEHLLAEYLVNLLPSNLEYTKDPLLNKSPIDIDTVKQYLNSKSLSLNNSNPSTSSDAVTIKSESALKTVVATCQGGEHNENARHTRANCYHLHPNKAPEAYKKRMNEKNAKKKANAVTSEDVSGVYVCVSNPQALAVVQNSSLIFLDSCCSDHMFPTRRYFANYESFDSAVSVASGQLLSVKGRGLIKIKSENGKNFIVKALHTQSKTLFQDSGLAPEQRKRKERNPNPARGNATSTSDEEPKRPKRSTTPNSKHSPDANSDRIGSSLIERISTSTSDRSSPGTLLTRIGGR</sequence>
<reference evidence="3" key="2">
    <citation type="submission" date="2016-05" db="EMBL/GenBank/DDBJ databases">
        <title>Comparative analysis highlights variable genome content of wheat rusts and divergence of the mating loci.</title>
        <authorList>
            <person name="Cuomo C.A."/>
            <person name="Bakkeren G."/>
            <person name="Szabo L."/>
            <person name="Khalil H."/>
            <person name="Joly D."/>
            <person name="Goldberg J."/>
            <person name="Young S."/>
            <person name="Zeng Q."/>
            <person name="Fellers J."/>
        </authorList>
    </citation>
    <scope>NUCLEOTIDE SEQUENCE [LARGE SCALE GENOMIC DNA]</scope>
    <source>
        <strain evidence="3">1-1 BBBD Race 1</strain>
    </source>
</reference>
<dbReference type="EnsemblFungi" id="PTTG_27819-t43_1">
    <property type="protein sequence ID" value="PTTG_27819-t43_1-p1"/>
    <property type="gene ID" value="PTTG_27819"/>
</dbReference>
<protein>
    <recommendedName>
        <fullName evidence="2">Retrovirus-related Pol polyprotein from transposon TNT 1-94-like beta-barrel domain-containing protein</fullName>
    </recommendedName>
</protein>
<dbReference type="InterPro" id="IPR054722">
    <property type="entry name" value="PolX-like_BBD"/>
</dbReference>
<accession>A0A180GI11</accession>
<keyword evidence="5" id="KW-1185">Reference proteome</keyword>